<feature type="compositionally biased region" description="Polar residues" evidence="1">
    <location>
        <begin position="301"/>
        <end position="310"/>
    </location>
</feature>
<feature type="domain" description="Nucleoporin POM152 Ig-like" evidence="4">
    <location>
        <begin position="838"/>
        <end position="920"/>
    </location>
</feature>
<evidence type="ECO:0008006" key="9">
    <source>
        <dbReference type="Google" id="ProtNLM"/>
    </source>
</evidence>
<reference evidence="7 8" key="1">
    <citation type="submission" date="2019-12" db="EMBL/GenBank/DDBJ databases">
        <authorList>
            <person name="Floudas D."/>
            <person name="Bentzer J."/>
            <person name="Ahren D."/>
            <person name="Johansson T."/>
            <person name="Persson P."/>
            <person name="Tunlid A."/>
        </authorList>
    </citation>
    <scope>NUCLEOTIDE SEQUENCE [LARGE SCALE GENOMIC DNA]</scope>
    <source>
        <strain evidence="7 8">CBS 102.39</strain>
    </source>
</reference>
<comment type="caution">
    <text evidence="7">The sequence shown here is derived from an EMBL/GenBank/DDBJ whole genome shotgun (WGS) entry which is preliminary data.</text>
</comment>
<dbReference type="GO" id="GO:0017056">
    <property type="term" value="F:structural constituent of nuclear pore"/>
    <property type="evidence" value="ECO:0007669"/>
    <property type="project" value="InterPro"/>
</dbReference>
<evidence type="ECO:0000313" key="7">
    <source>
        <dbReference type="EMBL" id="KAF4622990.1"/>
    </source>
</evidence>
<dbReference type="InterPro" id="IPR056542">
    <property type="entry name" value="Ig-like_POM152_1st"/>
</dbReference>
<dbReference type="Proteomes" id="UP000521872">
    <property type="component" value="Unassembled WGS sequence"/>
</dbReference>
<dbReference type="InterPro" id="IPR056543">
    <property type="entry name" value="Ig-like_POM152_9th"/>
</dbReference>
<dbReference type="PANTHER" id="PTHR28206">
    <property type="entry name" value="NUCLEOPORIN POM152"/>
    <property type="match status" value="1"/>
</dbReference>
<sequence length="1347" mass="148651">MALRPLACKAFSRATLTSLQQLRTANNHFHAPNSLRVVASLPSAAVPSPGAQLLGMTATSAVKGKSIALNPLIPEKYIDIPSQRLYYLSLGLLCQSIKLVDFLWSLAAAESSSAACRKWLFFDFAYCVLLSQLRIPRLQYSKATVILQICLLWFLDGILFGGININLPAVFGGLVFTPGFSDLTSSSETSIVRSILSPLTFGLVSSTPASKDGHLLGQHTVRMSPISTAHLNPQSLNYCISPSLGFVLLPVILNNTNIAGLKYTVTPLGYPGSAGGKVETHQLSIKELRAIESTYLAKLQVATQPDQSSQNDDEYDEYDDDEDSQIVPSKLHKSQTLTHIMLSRPGIVRLQQVYDYANAEARLVNSEAVVVPCPAVEFAEDEGSARQSIRCAGQDPESELKIDIYGVPPLSLRWLRTINGEREQFLVEGIEGEHKDVHDIIQENLNPETALIVRRVPAAQKVTIPLSITLRQPGTYSYALEEIVDGVGNTIRVGNEYVTPDANSISKTKSTRSYMVLKKPSVSFAHCSADHPTSLLIGSDSTLNIRTEDADNFDAPWDIQLAYQPPVDADGKVRKGGKPYKKMLKLQEDEKSLPLRVSSPGDYKFVSITGKYCTGTVLAPDTCKVVEKPYPSAEIEWKRIHECSGDTGVSATLVLHGTPPFQIYYTQQRDREPPVQRSKHFTTSRAELTIQPESSGHYTFTFTAISDANYRKIELQGPSIDQMIHPVASADFSERHGSGRGKRILSTCSGDSVDIDIDLKGTGPWNVELQVIGPHYAETMSIQDIDTPKKTIRVPIPKELESNSGSFEIDLVSVEDASKCKRPLSVPGVEVKVKRVVPTVRFYGTKDERRVIVTENEKVSLPLRLTGDGPWRVRYKKQNSDRVMTSTITDRNGGLQVSDKGTYEILAVFDSQCPGTVVADAIDYTVDWIPRPSAKLSTSTSSTYHAHNGSHILRPICEGVNDHVDLELTGRPPFQIMYNIAQNSESGGTKIVGQPTFHSIQPRTRFQLQTSTPGRIYYEVKQIGDAAYPLSKTKDMVIPRSERLLFEQQVSVRPSARFRNRNRLAYCLNDALRPLDSSSSVDGSIVFEGVPPFTLDLSIKNIAASHVDTMTVQVPTNSWKLDLPSYSFTSIGPHLITIEKVSDASSCEQAILDPLLRSIWVDVAETAAIIPFERREDICVGDVTQFQLEGIPPWTIGYKINGKSYTQEAKTSPFSVLQQQPGLFTVNSIAHQQKMCKAVVTDLRFNVHALPSARVGQGKNIFQDIHEGDQAEIVFTLVGEPPFTFTYQRSELPSKKGVPGKVLETHTVSRVQQNEYSIFSALEGTWTVTSITDKYCRYPPVQPDLAA</sequence>
<dbReference type="PANTHER" id="PTHR28206:SF1">
    <property type="entry name" value="NUCLEOPORIN POM152"/>
    <property type="match status" value="1"/>
</dbReference>
<accession>A0A8H4R6D9</accession>
<protein>
    <recommendedName>
        <fullName evidence="9">Nucleoporin Pom152</fullName>
    </recommendedName>
</protein>
<evidence type="ECO:0000259" key="4">
    <source>
        <dbReference type="Pfam" id="PF24312"/>
    </source>
</evidence>
<feature type="domain" description="Nucleoporin POM152 first Ig-like" evidence="5">
    <location>
        <begin position="228"/>
        <end position="370"/>
    </location>
</feature>
<evidence type="ECO:0000259" key="2">
    <source>
        <dbReference type="Pfam" id="PF23664"/>
    </source>
</evidence>
<dbReference type="InterPro" id="IPR056544">
    <property type="entry name" value="Ig_POM152"/>
</dbReference>
<evidence type="ECO:0000259" key="3">
    <source>
        <dbReference type="Pfam" id="PF24097"/>
    </source>
</evidence>
<keyword evidence="8" id="KW-1185">Reference proteome</keyword>
<proteinExistence type="predicted"/>
<dbReference type="Pfam" id="PF24312">
    <property type="entry name" value="Ig-like_POM152"/>
    <property type="match status" value="2"/>
</dbReference>
<feature type="domain" description="Nucleoporin POM152 N-terminal transmembrane" evidence="3">
    <location>
        <begin position="79"/>
        <end position="163"/>
    </location>
</feature>
<dbReference type="EMBL" id="JAACJL010000001">
    <property type="protein sequence ID" value="KAF4622990.1"/>
    <property type="molecule type" value="Genomic_DNA"/>
</dbReference>
<dbReference type="InterPro" id="IPR056541">
    <property type="entry name" value="Ig-like_POM152"/>
</dbReference>
<feature type="region of interest" description="Disordered" evidence="1">
    <location>
        <begin position="301"/>
        <end position="324"/>
    </location>
</feature>
<feature type="domain" description="Nucleoporin POM152 ninth Ig-like" evidence="6">
    <location>
        <begin position="1168"/>
        <end position="1239"/>
    </location>
</feature>
<dbReference type="Pfam" id="PF24097">
    <property type="entry name" value="TMD_POM152"/>
    <property type="match status" value="1"/>
</dbReference>
<dbReference type="Pfam" id="PF24519">
    <property type="entry name" value="Ig-like_Pom152_1"/>
    <property type="match status" value="1"/>
</dbReference>
<feature type="domain" description="Nucleoporin POM152 immunoglobulin-like" evidence="2">
    <location>
        <begin position="963"/>
        <end position="1034"/>
    </location>
</feature>
<feature type="domain" description="Nucleoporin POM152 immunoglobulin-like" evidence="2">
    <location>
        <begin position="628"/>
        <end position="729"/>
    </location>
</feature>
<evidence type="ECO:0000259" key="5">
    <source>
        <dbReference type="Pfam" id="PF24519"/>
    </source>
</evidence>
<feature type="domain" description="Nucleoporin POM152 Ig-like" evidence="4">
    <location>
        <begin position="519"/>
        <end position="623"/>
    </location>
</feature>
<organism evidence="7 8">
    <name type="scientific">Agrocybe pediades</name>
    <dbReference type="NCBI Taxonomy" id="84607"/>
    <lineage>
        <taxon>Eukaryota</taxon>
        <taxon>Fungi</taxon>
        <taxon>Dikarya</taxon>
        <taxon>Basidiomycota</taxon>
        <taxon>Agaricomycotina</taxon>
        <taxon>Agaricomycetes</taxon>
        <taxon>Agaricomycetidae</taxon>
        <taxon>Agaricales</taxon>
        <taxon>Agaricineae</taxon>
        <taxon>Strophariaceae</taxon>
        <taxon>Agrocybe</taxon>
    </lineage>
</organism>
<evidence type="ECO:0000259" key="6">
    <source>
        <dbReference type="Pfam" id="PF24527"/>
    </source>
</evidence>
<dbReference type="InterPro" id="IPR056540">
    <property type="entry name" value="TMD_POM152"/>
</dbReference>
<dbReference type="GO" id="GO:0070762">
    <property type="term" value="C:nuclear pore transmembrane ring"/>
    <property type="evidence" value="ECO:0007669"/>
    <property type="project" value="TreeGrafter"/>
</dbReference>
<dbReference type="GO" id="GO:0006999">
    <property type="term" value="P:nuclear pore organization"/>
    <property type="evidence" value="ECO:0007669"/>
    <property type="project" value="TreeGrafter"/>
</dbReference>
<evidence type="ECO:0000256" key="1">
    <source>
        <dbReference type="SAM" id="MobiDB-lite"/>
    </source>
</evidence>
<dbReference type="InterPro" id="IPR037701">
    <property type="entry name" value="Pom152"/>
</dbReference>
<dbReference type="Pfam" id="PF23664">
    <property type="entry name" value="Ig_Pom152"/>
    <property type="match status" value="2"/>
</dbReference>
<dbReference type="GO" id="GO:0006606">
    <property type="term" value="P:protein import into nucleus"/>
    <property type="evidence" value="ECO:0007669"/>
    <property type="project" value="TreeGrafter"/>
</dbReference>
<gene>
    <name evidence="7" type="ORF">D9613_002254</name>
</gene>
<name>A0A8H4R6D9_9AGAR</name>
<feature type="compositionally biased region" description="Acidic residues" evidence="1">
    <location>
        <begin position="311"/>
        <end position="324"/>
    </location>
</feature>
<evidence type="ECO:0000313" key="8">
    <source>
        <dbReference type="Proteomes" id="UP000521872"/>
    </source>
</evidence>
<dbReference type="Pfam" id="PF24527">
    <property type="entry name" value="Ig-like_Pom152_9"/>
    <property type="match status" value="1"/>
</dbReference>